<evidence type="ECO:0000256" key="2">
    <source>
        <dbReference type="SAM" id="Phobius"/>
    </source>
</evidence>
<dbReference type="SUPFAM" id="SSF52317">
    <property type="entry name" value="Class I glutamine amidotransferase-like"/>
    <property type="match status" value="1"/>
</dbReference>
<sequence>MDRLKKTTGKIGGLFRTAGTRHGSYSVGLTVIVIAIVIVFNMVIGQIPEAYRNIDVSSTKIYEISDTTTDMLDSLDKDVEMKVLGVKDEADDRIVTFLSRYASLSDHINLEWIDPVLHPSALTEYDTTENNVVVSCEETGKTTTISFDDILVPDMYSYYYYGTLSYTSFDGEGQLTSAVNYVTSETEQMIYQTSGHGEASLSTTVTDLMEKNNYSLSEVNLLMTTSIPEDCDLLLMYAPTTDLSEDEAAMLRTYLGEGGKVMVLLGDTNASELPNLEGILEEYGMQAADGYIADPQRCYQGNYYYIFPELSLSGDMAEGISSEMVLLTNTHGMNLIDPARDTITTTGFMSSSENSYAVTETSQEQGAFTLGAVAEETITESTEDETDSADADSEETDTGDTEAADSTDDSSSEDTSSDESADEAESKTARLTVISAGSLIDSQITDSFTQLENTQVFMNAVTSNFDGVQNLSIEAKSLEVEYNTVQHAGSLSLLVIFGIPAVVLIAGFVVWFRRRKA</sequence>
<accession>A0A9D2NV14</accession>
<protein>
    <submittedName>
        <fullName evidence="5">GldG family protein</fullName>
    </submittedName>
</protein>
<feature type="domain" description="DUF7088" evidence="4">
    <location>
        <begin position="59"/>
        <end position="147"/>
    </location>
</feature>
<evidence type="ECO:0000259" key="4">
    <source>
        <dbReference type="Pfam" id="PF23357"/>
    </source>
</evidence>
<dbReference type="InterPro" id="IPR029062">
    <property type="entry name" value="Class_I_gatase-like"/>
</dbReference>
<evidence type="ECO:0000256" key="1">
    <source>
        <dbReference type="SAM" id="MobiDB-lite"/>
    </source>
</evidence>
<evidence type="ECO:0000313" key="6">
    <source>
        <dbReference type="Proteomes" id="UP000823894"/>
    </source>
</evidence>
<proteinExistence type="predicted"/>
<organism evidence="5 6">
    <name type="scientific">Candidatus Mediterraneibacter faecigallinarum</name>
    <dbReference type="NCBI Taxonomy" id="2838669"/>
    <lineage>
        <taxon>Bacteria</taxon>
        <taxon>Bacillati</taxon>
        <taxon>Bacillota</taxon>
        <taxon>Clostridia</taxon>
        <taxon>Lachnospirales</taxon>
        <taxon>Lachnospiraceae</taxon>
        <taxon>Mediterraneibacter</taxon>
    </lineage>
</organism>
<reference evidence="5" key="1">
    <citation type="journal article" date="2021" name="PeerJ">
        <title>Extensive microbial diversity within the chicken gut microbiome revealed by metagenomics and culture.</title>
        <authorList>
            <person name="Gilroy R."/>
            <person name="Ravi A."/>
            <person name="Getino M."/>
            <person name="Pursley I."/>
            <person name="Horton D.L."/>
            <person name="Alikhan N.F."/>
            <person name="Baker D."/>
            <person name="Gharbi K."/>
            <person name="Hall N."/>
            <person name="Watson M."/>
            <person name="Adriaenssens E.M."/>
            <person name="Foster-Nyarko E."/>
            <person name="Jarju S."/>
            <person name="Secka A."/>
            <person name="Antonio M."/>
            <person name="Oren A."/>
            <person name="Chaudhuri R.R."/>
            <person name="La Ragione R."/>
            <person name="Hildebrand F."/>
            <person name="Pallen M.J."/>
        </authorList>
    </citation>
    <scope>NUCLEOTIDE SEQUENCE</scope>
    <source>
        <strain evidence="5">ChiGjej1B1-1692</strain>
    </source>
</reference>
<keyword evidence="2" id="KW-0472">Membrane</keyword>
<gene>
    <name evidence="5" type="ORF">H9757_05070</name>
</gene>
<feature type="region of interest" description="Disordered" evidence="1">
    <location>
        <begin position="379"/>
        <end position="428"/>
    </location>
</feature>
<dbReference type="AlphaFoldDB" id="A0A9D2NV14"/>
<dbReference type="Pfam" id="PF09822">
    <property type="entry name" value="ABC_transp_aux"/>
    <property type="match status" value="1"/>
</dbReference>
<reference evidence="5" key="2">
    <citation type="submission" date="2021-04" db="EMBL/GenBank/DDBJ databases">
        <authorList>
            <person name="Gilroy R."/>
        </authorList>
    </citation>
    <scope>NUCLEOTIDE SEQUENCE</scope>
    <source>
        <strain evidence="5">ChiGjej1B1-1692</strain>
    </source>
</reference>
<name>A0A9D2NV14_9FIRM</name>
<feature type="transmembrane region" description="Helical" evidence="2">
    <location>
        <begin position="25"/>
        <end position="44"/>
    </location>
</feature>
<feature type="domain" description="ABC-type uncharacterised transport system" evidence="3">
    <location>
        <begin position="193"/>
        <end position="454"/>
    </location>
</feature>
<evidence type="ECO:0000259" key="3">
    <source>
        <dbReference type="Pfam" id="PF09822"/>
    </source>
</evidence>
<dbReference type="Pfam" id="PF23357">
    <property type="entry name" value="DUF7088"/>
    <property type="match status" value="1"/>
</dbReference>
<dbReference type="EMBL" id="DWWK01000072">
    <property type="protein sequence ID" value="HJC38419.1"/>
    <property type="molecule type" value="Genomic_DNA"/>
</dbReference>
<dbReference type="Proteomes" id="UP000823894">
    <property type="component" value="Unassembled WGS sequence"/>
</dbReference>
<comment type="caution">
    <text evidence="5">The sequence shown here is derived from an EMBL/GenBank/DDBJ whole genome shotgun (WGS) entry which is preliminary data.</text>
</comment>
<feature type="transmembrane region" description="Helical" evidence="2">
    <location>
        <begin position="491"/>
        <end position="512"/>
    </location>
</feature>
<feature type="compositionally biased region" description="Acidic residues" evidence="1">
    <location>
        <begin position="379"/>
        <end position="423"/>
    </location>
</feature>
<dbReference type="InterPro" id="IPR055396">
    <property type="entry name" value="DUF7088"/>
</dbReference>
<keyword evidence="2" id="KW-1133">Transmembrane helix</keyword>
<evidence type="ECO:0000313" key="5">
    <source>
        <dbReference type="EMBL" id="HJC38419.1"/>
    </source>
</evidence>
<keyword evidence="2" id="KW-0812">Transmembrane</keyword>
<dbReference type="InterPro" id="IPR019196">
    <property type="entry name" value="ABC_transp_unknown"/>
</dbReference>